<evidence type="ECO:0000313" key="1">
    <source>
        <dbReference type="EMBL" id="PWE45468.1"/>
    </source>
</evidence>
<organism evidence="2 3">
    <name type="scientific">Pseudomonas prosekii</name>
    <dbReference type="NCBI Taxonomy" id="1148509"/>
    <lineage>
        <taxon>Bacteria</taxon>
        <taxon>Pseudomonadati</taxon>
        <taxon>Pseudomonadota</taxon>
        <taxon>Gammaproteobacteria</taxon>
        <taxon>Pseudomonadales</taxon>
        <taxon>Pseudomonadaceae</taxon>
        <taxon>Pseudomonas</taxon>
    </lineage>
</organism>
<gene>
    <name evidence="1" type="ORF">C9I49_11035</name>
    <name evidence="2" type="ORF">SAMN05216222_3650</name>
</gene>
<dbReference type="Proteomes" id="UP000245056">
    <property type="component" value="Unassembled WGS sequence"/>
</dbReference>
<evidence type="ECO:0000313" key="4">
    <source>
        <dbReference type="Proteomes" id="UP000245056"/>
    </source>
</evidence>
<evidence type="ECO:0000313" key="3">
    <source>
        <dbReference type="Proteomes" id="UP000198481"/>
    </source>
</evidence>
<dbReference type="OrthoDB" id="7008133at2"/>
<reference evidence="3" key="2">
    <citation type="submission" date="2016-10" db="EMBL/GenBank/DDBJ databases">
        <authorList>
            <person name="Varghese N."/>
            <person name="Submissions S."/>
        </authorList>
    </citation>
    <scope>NUCLEOTIDE SEQUENCE [LARGE SCALE GENOMIC DNA]</scope>
    <source>
        <strain evidence="3">LMG 26867</strain>
    </source>
</reference>
<evidence type="ECO:0000313" key="2">
    <source>
        <dbReference type="EMBL" id="SDT26168.1"/>
    </source>
</evidence>
<name>A0A1H1YXP1_9PSED</name>
<protein>
    <submittedName>
        <fullName evidence="2">Uncharacterized protein</fullName>
    </submittedName>
</protein>
<dbReference type="RefSeq" id="WP_092277979.1">
    <property type="nucleotide sequence ID" value="NZ_LT629762.1"/>
</dbReference>
<reference evidence="1 4" key="3">
    <citation type="submission" date="2018-05" db="EMBL/GenBank/DDBJ databases">
        <title>Genome sequences of two Antarctic strains of Pseudomonas prosekii: insights into adaptation to extreme conditions.</title>
        <authorList>
            <person name="Snopkova K."/>
            <person name="Dufkova K."/>
            <person name="Cejkova D."/>
            <person name="Sedlacek I."/>
            <person name="Smajs D."/>
        </authorList>
    </citation>
    <scope>NUCLEOTIDE SEQUENCE [LARGE SCALE GENOMIC DNA]</scope>
    <source>
        <strain evidence="1 4">P2673</strain>
    </source>
</reference>
<dbReference type="AlphaFoldDB" id="A0A1H1YXP1"/>
<sequence>MYLKQRRRVFWEWSDSELHNRCHDGLLSDGGQIDVQVRTSRAGAVQLFVGAYDGKGSMLFEEYYKERPGESMSAALAFGVARAIILTATKLMPLSSTARLGVYRKV</sequence>
<dbReference type="EMBL" id="QFAW01000011">
    <property type="protein sequence ID" value="PWE45468.1"/>
    <property type="molecule type" value="Genomic_DNA"/>
</dbReference>
<dbReference type="Proteomes" id="UP000198481">
    <property type="component" value="Chromosome I"/>
</dbReference>
<reference evidence="2" key="1">
    <citation type="submission" date="2016-10" db="EMBL/GenBank/DDBJ databases">
        <authorList>
            <person name="de Groot N.N."/>
        </authorList>
    </citation>
    <scope>NUCLEOTIDE SEQUENCE [LARGE SCALE GENOMIC DNA]</scope>
    <source>
        <strain evidence="2">LMG 26867</strain>
    </source>
</reference>
<proteinExistence type="predicted"/>
<accession>A0A1H1YXP1</accession>
<dbReference type="EMBL" id="LT629762">
    <property type="protein sequence ID" value="SDT26168.1"/>
    <property type="molecule type" value="Genomic_DNA"/>
</dbReference>